<dbReference type="EMBL" id="NBII01000006">
    <property type="protein sequence ID" value="PAV17616.1"/>
    <property type="molecule type" value="Genomic_DNA"/>
</dbReference>
<protein>
    <submittedName>
        <fullName evidence="2">Uncharacterized protein</fullName>
    </submittedName>
</protein>
<sequence length="548" mass="61544">MEGKKYPLCDLGDDIEYILNNYDEMIEFGVELQEALWGEMSPLSSIPDGHQSVHSPSSNGTCVESTSCSDECTLFEDTTPVDVQAQSHTQDILSISDTVSNSTYDLLALPYPQLSESLSYPECYIPPEDNYVADVNVQHDTSAADGDTVSISTPSDTARSCGSSDCVDAVYTADCSGPAPDGIRRRPGKEVGPPIEDAEYGGCVEESAPVEGQLEKAIRYYGSSFDRCTEGETSSQGARKDQFVYEQTGQSNITKFRFIFEHVSEVNGRTWFVQKPECTSPSDYGSVGETSSPEALQSPTDTSSPGQSTIREFPVVLEQFPKVNTSTKVKRRSIKTIMLIKERCEDANCRDTRLFGIPIKYSDYYDIVEELLPLLSFIRPHLCQFNVGEPNGEYKSCGKALYSLDELSVHFTEHKLEYEDRKNWECLEEDCILQKEDKPHWRPSSKNTGRSVIIRHIAGDLLQFVCPVDGCGATLSGSRLELARKHWDNVHSNINKLKRKKEEERVPEKEEEGEEEEEEEGGENENENENERENGRNENGKRKRQRKQ</sequence>
<feature type="region of interest" description="Disordered" evidence="1">
    <location>
        <begin position="181"/>
        <end position="200"/>
    </location>
</feature>
<evidence type="ECO:0000256" key="1">
    <source>
        <dbReference type="SAM" id="MobiDB-lite"/>
    </source>
</evidence>
<gene>
    <name evidence="2" type="ORF">PNOK_0610200</name>
</gene>
<dbReference type="AlphaFoldDB" id="A0A286UDD6"/>
<dbReference type="InParanoid" id="A0A286UDD6"/>
<reference evidence="2 3" key="1">
    <citation type="journal article" date="2017" name="Mol. Ecol.">
        <title>Comparative and population genomic landscape of Phellinus noxius: A hypervariable fungus causing root rot in trees.</title>
        <authorList>
            <person name="Chung C.L."/>
            <person name="Lee T.J."/>
            <person name="Akiba M."/>
            <person name="Lee H.H."/>
            <person name="Kuo T.H."/>
            <person name="Liu D."/>
            <person name="Ke H.M."/>
            <person name="Yokoi T."/>
            <person name="Roa M.B."/>
            <person name="Lu M.J."/>
            <person name="Chang Y.Y."/>
            <person name="Ann P.J."/>
            <person name="Tsai J.N."/>
            <person name="Chen C.Y."/>
            <person name="Tzean S.S."/>
            <person name="Ota Y."/>
            <person name="Hattori T."/>
            <person name="Sahashi N."/>
            <person name="Liou R.F."/>
            <person name="Kikuchi T."/>
            <person name="Tsai I.J."/>
        </authorList>
    </citation>
    <scope>NUCLEOTIDE SEQUENCE [LARGE SCALE GENOMIC DNA]</scope>
    <source>
        <strain evidence="2 3">FFPRI411160</strain>
    </source>
</reference>
<dbReference type="Proteomes" id="UP000217199">
    <property type="component" value="Unassembled WGS sequence"/>
</dbReference>
<keyword evidence="3" id="KW-1185">Reference proteome</keyword>
<organism evidence="2 3">
    <name type="scientific">Pyrrhoderma noxium</name>
    <dbReference type="NCBI Taxonomy" id="2282107"/>
    <lineage>
        <taxon>Eukaryota</taxon>
        <taxon>Fungi</taxon>
        <taxon>Dikarya</taxon>
        <taxon>Basidiomycota</taxon>
        <taxon>Agaricomycotina</taxon>
        <taxon>Agaricomycetes</taxon>
        <taxon>Hymenochaetales</taxon>
        <taxon>Hymenochaetaceae</taxon>
        <taxon>Pyrrhoderma</taxon>
    </lineage>
</organism>
<evidence type="ECO:0000313" key="3">
    <source>
        <dbReference type="Proteomes" id="UP000217199"/>
    </source>
</evidence>
<name>A0A286UDD6_9AGAM</name>
<accession>A0A286UDD6</accession>
<feature type="region of interest" description="Disordered" evidence="1">
    <location>
        <begin position="497"/>
        <end position="548"/>
    </location>
</feature>
<evidence type="ECO:0000313" key="2">
    <source>
        <dbReference type="EMBL" id="PAV17616.1"/>
    </source>
</evidence>
<feature type="compositionally biased region" description="Acidic residues" evidence="1">
    <location>
        <begin position="509"/>
        <end position="528"/>
    </location>
</feature>
<feature type="compositionally biased region" description="Basic and acidic residues" evidence="1">
    <location>
        <begin position="529"/>
        <end position="540"/>
    </location>
</feature>
<feature type="region of interest" description="Disordered" evidence="1">
    <location>
        <begin position="282"/>
        <end position="308"/>
    </location>
</feature>
<comment type="caution">
    <text evidence="2">The sequence shown here is derived from an EMBL/GenBank/DDBJ whole genome shotgun (WGS) entry which is preliminary data.</text>
</comment>
<proteinExistence type="predicted"/>